<feature type="transmembrane region" description="Helical" evidence="9">
    <location>
        <begin position="5"/>
        <end position="25"/>
    </location>
</feature>
<comment type="similarity">
    <text evidence="3">Belongs to the bacterial sugar transferase family.</text>
</comment>
<keyword evidence="5 11" id="KW-0808">Transferase</keyword>
<protein>
    <submittedName>
        <fullName evidence="11">Exopolysaccharide biosynthesis polyprenyl glycosylphosphotransferase</fullName>
    </submittedName>
</protein>
<evidence type="ECO:0000256" key="7">
    <source>
        <dbReference type="ARBA" id="ARBA00022989"/>
    </source>
</evidence>
<feature type="transmembrane region" description="Helical" evidence="9">
    <location>
        <begin position="31"/>
        <end position="51"/>
    </location>
</feature>
<evidence type="ECO:0000256" key="9">
    <source>
        <dbReference type="SAM" id="Phobius"/>
    </source>
</evidence>
<dbReference type="RefSeq" id="WP_004801455.1">
    <property type="nucleotide sequence ID" value="NZ_KB446646.1"/>
</dbReference>
<name>M2Q510_9FIRM</name>
<dbReference type="InterPro" id="IPR017475">
    <property type="entry name" value="EPS_sugar_tfrase"/>
</dbReference>
<evidence type="ECO:0000313" key="12">
    <source>
        <dbReference type="Proteomes" id="UP000011758"/>
    </source>
</evidence>
<reference evidence="11 12" key="1">
    <citation type="submission" date="2013-02" db="EMBL/GenBank/DDBJ databases">
        <title>The Genome Sequence of Lactobacillus catenaformis F0143.</title>
        <authorList>
            <consortium name="The Broad Institute Genome Sequencing Platform"/>
            <person name="Earl A."/>
            <person name="Ward D."/>
            <person name="Feldgarden M."/>
            <person name="Gevers D."/>
            <person name="Izard J."/>
            <person name="Blanton J.M."/>
            <person name="Mathney J."/>
            <person name="Dewhirst F.E."/>
            <person name="Young S.K."/>
            <person name="Zeng Q."/>
            <person name="Gargeya S."/>
            <person name="Fitzgerald M."/>
            <person name="Haas B."/>
            <person name="Abouelleil A."/>
            <person name="Alvarado L."/>
            <person name="Arachchi H.M."/>
            <person name="Berlin A."/>
            <person name="Chapman S.B."/>
            <person name="Gearin G."/>
            <person name="Goldberg J."/>
            <person name="Griggs A."/>
            <person name="Gujja S."/>
            <person name="Hansen M."/>
            <person name="Heiman D."/>
            <person name="Howarth C."/>
            <person name="Larimer J."/>
            <person name="Lui A."/>
            <person name="MacDonald P.J.P."/>
            <person name="McCowen C."/>
            <person name="Montmayeur A."/>
            <person name="Murphy C."/>
            <person name="Neiman D."/>
            <person name="Pearson M."/>
            <person name="Priest M."/>
            <person name="Roberts A."/>
            <person name="Saif S."/>
            <person name="Shea T."/>
            <person name="Sisk P."/>
            <person name="Stolte C."/>
            <person name="Sykes S."/>
            <person name="Wortman J."/>
            <person name="Nusbaum C."/>
            <person name="Birren B."/>
        </authorList>
    </citation>
    <scope>NUCLEOTIDE SEQUENCE [LARGE SCALE GENOMIC DNA]</scope>
    <source>
        <strain evidence="11 12">OT 569</strain>
    </source>
</reference>
<keyword evidence="4" id="KW-1003">Cell membrane</keyword>
<dbReference type="Pfam" id="PF02397">
    <property type="entry name" value="Bac_transf"/>
    <property type="match status" value="1"/>
</dbReference>
<keyword evidence="6 9" id="KW-0812">Transmembrane</keyword>
<feature type="transmembrane region" description="Helical" evidence="9">
    <location>
        <begin position="89"/>
        <end position="108"/>
    </location>
</feature>
<comment type="caution">
    <text evidence="11">The sequence shown here is derived from an EMBL/GenBank/DDBJ whole genome shotgun (WGS) entry which is preliminary data.</text>
</comment>
<dbReference type="STRING" id="999415.HMPREF9943_00332"/>
<feature type="transmembrane region" description="Helical" evidence="9">
    <location>
        <begin position="63"/>
        <end position="83"/>
    </location>
</feature>
<dbReference type="AlphaFoldDB" id="M2Q510"/>
<dbReference type="PANTHER" id="PTHR30576:SF4">
    <property type="entry name" value="UNDECAPRENYL-PHOSPHATE GALACTOSE PHOSPHOTRANSFERASE"/>
    <property type="match status" value="1"/>
</dbReference>
<dbReference type="PANTHER" id="PTHR30576">
    <property type="entry name" value="COLANIC BIOSYNTHESIS UDP-GLUCOSE LIPID CARRIER TRANSFERASE"/>
    <property type="match status" value="1"/>
</dbReference>
<feature type="domain" description="Bacterial sugar transferase" evidence="10">
    <location>
        <begin position="262"/>
        <end position="454"/>
    </location>
</feature>
<comment type="subcellular location">
    <subcellularLocation>
        <location evidence="2">Cell membrane</location>
    </subcellularLocation>
    <subcellularLocation>
        <location evidence="1">Membrane</location>
        <topology evidence="1">Multi-pass membrane protein</topology>
    </subcellularLocation>
</comment>
<dbReference type="OrthoDB" id="9808602at2"/>
<dbReference type="NCBIfam" id="TIGR03025">
    <property type="entry name" value="EPS_sugtrans"/>
    <property type="match status" value="1"/>
</dbReference>
<evidence type="ECO:0000313" key="11">
    <source>
        <dbReference type="EMBL" id="EMD17331.1"/>
    </source>
</evidence>
<evidence type="ECO:0000256" key="5">
    <source>
        <dbReference type="ARBA" id="ARBA00022679"/>
    </source>
</evidence>
<dbReference type="GO" id="GO:0016780">
    <property type="term" value="F:phosphotransferase activity, for other substituted phosphate groups"/>
    <property type="evidence" value="ECO:0007669"/>
    <property type="project" value="TreeGrafter"/>
</dbReference>
<dbReference type="eggNOG" id="COG2148">
    <property type="taxonomic scope" value="Bacteria"/>
</dbReference>
<keyword evidence="7 9" id="KW-1133">Transmembrane helix</keyword>
<accession>M2Q510</accession>
<dbReference type="BioCyc" id="ECAT999415-HMP:GTTI-342-MONOMER"/>
<evidence type="ECO:0000259" key="10">
    <source>
        <dbReference type="Pfam" id="PF02397"/>
    </source>
</evidence>
<evidence type="ECO:0000256" key="8">
    <source>
        <dbReference type="ARBA" id="ARBA00023136"/>
    </source>
</evidence>
<dbReference type="Gene3D" id="3.40.50.720">
    <property type="entry name" value="NAD(P)-binding Rossmann-like Domain"/>
    <property type="match status" value="1"/>
</dbReference>
<dbReference type="Proteomes" id="UP000011758">
    <property type="component" value="Unassembled WGS sequence"/>
</dbReference>
<dbReference type="EMBL" id="AGEJ01000007">
    <property type="protein sequence ID" value="EMD17331.1"/>
    <property type="molecule type" value="Genomic_DNA"/>
</dbReference>
<evidence type="ECO:0000256" key="6">
    <source>
        <dbReference type="ARBA" id="ARBA00022692"/>
    </source>
</evidence>
<keyword evidence="12" id="KW-1185">Reference proteome</keyword>
<dbReference type="InterPro" id="IPR003362">
    <property type="entry name" value="Bact_transf"/>
</dbReference>
<evidence type="ECO:0000256" key="4">
    <source>
        <dbReference type="ARBA" id="ARBA00022475"/>
    </source>
</evidence>
<dbReference type="GO" id="GO:0005886">
    <property type="term" value="C:plasma membrane"/>
    <property type="evidence" value="ECO:0007669"/>
    <property type="project" value="UniProtKB-SubCell"/>
</dbReference>
<organism evidence="11 12">
    <name type="scientific">Eggerthia catenaformis OT 569 = DSM 20559</name>
    <dbReference type="NCBI Taxonomy" id="999415"/>
    <lineage>
        <taxon>Bacteria</taxon>
        <taxon>Bacillati</taxon>
        <taxon>Bacillota</taxon>
        <taxon>Erysipelotrichia</taxon>
        <taxon>Erysipelotrichales</taxon>
        <taxon>Coprobacillaceae</taxon>
        <taxon>Eggerthia</taxon>
    </lineage>
</organism>
<evidence type="ECO:0000256" key="1">
    <source>
        <dbReference type="ARBA" id="ARBA00004141"/>
    </source>
</evidence>
<proteinExistence type="inferred from homology"/>
<evidence type="ECO:0000256" key="3">
    <source>
        <dbReference type="ARBA" id="ARBA00006464"/>
    </source>
</evidence>
<gene>
    <name evidence="11" type="ORF">HMPREF9943_00332</name>
</gene>
<sequence>MAKKIFSIILLIVEVIIYYLLFSLMKINLGLLRESLGLYLIYMFIFGHYYLRDTLVWDEIQRVFKATVVYIATFIVVLPLSLYQDKRRYIIFLAFIMFFVSIFVSRTLRIIMRQFIKRRTLVIGTGKDALKYARTANNNRFAVTEIIGFVNMNHEPAFNQKFENVVEGYEYDYLKYEVFSYHDLKRIVEERHIEQIAIVDPNISQKAIDIVMRDVITLVNKIKYMAQDNHMMNFSSDIRDINGFLMISASRNETNYLTAFGKRMIDIVTGMIGVLCTLPLALIVKIMNLVHHDHAPIFYTQKRVGKNGKIIDVYKFRSMIPNAEEKLKEILANDPALREEWEYSAKLRKDPRITPAGKFLRKTSLDEFPQFFNILKGDMSLIGPRPVIEEELKWYGEDTDKFLSVRPGLTGYWASHGRSEVDYPERCELELYYVSHQSILLDLEIVIKTALGVFLGEGAR</sequence>
<evidence type="ECO:0000256" key="2">
    <source>
        <dbReference type="ARBA" id="ARBA00004236"/>
    </source>
</evidence>
<keyword evidence="8 9" id="KW-0472">Membrane</keyword>